<keyword evidence="6 7" id="KW-0472">Membrane</keyword>
<keyword evidence="2 7" id="KW-0813">Transport</keyword>
<feature type="transmembrane region" description="Helical" evidence="7">
    <location>
        <begin position="168"/>
        <end position="191"/>
    </location>
</feature>
<proteinExistence type="inferred from homology"/>
<dbReference type="Proteomes" id="UP000543579">
    <property type="component" value="Unassembled WGS sequence"/>
</dbReference>
<dbReference type="InterPro" id="IPR051393">
    <property type="entry name" value="ABC_transporter_permease"/>
</dbReference>
<sequence>MTMRTLTPPDTEVIVTGRPASRRTRQLRKAGEAYVFLSPTLILLFILMIVPIVMVIGYSFQDNVILNKSPDVVGVANYVAILTDPSFWKATGNTLFFTITSVAAHLVLGLSFAMLLNSTLIGAVPRAIFRGLYVLPWLFTVAVIAVLWRMLLAPNGIVNFLLNTDIEWLASPQLALGTVTFINIWAGYPFFMVSLLAGLQGIPSDLYEAATVDGASPAQRFWNVTVPQLRPIIVSLVLLDLIWTSQQFALIWLTTGGGPIDVTEMLSTFTYKLAFAQYDFSMASTSAVLVLAMSMIVAVLYVRHQKARD</sequence>
<feature type="transmembrane region" description="Helical" evidence="7">
    <location>
        <begin position="275"/>
        <end position="302"/>
    </location>
</feature>
<evidence type="ECO:0000259" key="8">
    <source>
        <dbReference type="PROSITE" id="PS50928"/>
    </source>
</evidence>
<feature type="transmembrane region" description="Helical" evidence="7">
    <location>
        <begin position="128"/>
        <end position="148"/>
    </location>
</feature>
<organism evidence="9 10">
    <name type="scientific">Microbacterium proteolyticum</name>
    <dbReference type="NCBI Taxonomy" id="1572644"/>
    <lineage>
        <taxon>Bacteria</taxon>
        <taxon>Bacillati</taxon>
        <taxon>Actinomycetota</taxon>
        <taxon>Actinomycetes</taxon>
        <taxon>Micrococcales</taxon>
        <taxon>Microbacteriaceae</taxon>
        <taxon>Microbacterium</taxon>
    </lineage>
</organism>
<evidence type="ECO:0000256" key="3">
    <source>
        <dbReference type="ARBA" id="ARBA00022475"/>
    </source>
</evidence>
<evidence type="ECO:0000256" key="6">
    <source>
        <dbReference type="ARBA" id="ARBA00023136"/>
    </source>
</evidence>
<dbReference type="InterPro" id="IPR000515">
    <property type="entry name" value="MetI-like"/>
</dbReference>
<dbReference type="GO" id="GO:0005886">
    <property type="term" value="C:plasma membrane"/>
    <property type="evidence" value="ECO:0007669"/>
    <property type="project" value="UniProtKB-SubCell"/>
</dbReference>
<dbReference type="RefSeq" id="WP_183418593.1">
    <property type="nucleotide sequence ID" value="NZ_JACHXY010000001.1"/>
</dbReference>
<keyword evidence="5 7" id="KW-1133">Transmembrane helix</keyword>
<evidence type="ECO:0000256" key="1">
    <source>
        <dbReference type="ARBA" id="ARBA00004651"/>
    </source>
</evidence>
<dbReference type="PROSITE" id="PS50928">
    <property type="entry name" value="ABC_TM1"/>
    <property type="match status" value="1"/>
</dbReference>
<accession>A0A7W5CHT2</accession>
<feature type="transmembrane region" description="Helical" evidence="7">
    <location>
        <begin position="33"/>
        <end position="60"/>
    </location>
</feature>
<dbReference type="InterPro" id="IPR035906">
    <property type="entry name" value="MetI-like_sf"/>
</dbReference>
<dbReference type="Pfam" id="PF00528">
    <property type="entry name" value="BPD_transp_1"/>
    <property type="match status" value="1"/>
</dbReference>
<dbReference type="EMBL" id="JACHXY010000001">
    <property type="protein sequence ID" value="MBB3157144.1"/>
    <property type="molecule type" value="Genomic_DNA"/>
</dbReference>
<feature type="domain" description="ABC transmembrane type-1" evidence="8">
    <location>
        <begin position="91"/>
        <end position="301"/>
    </location>
</feature>
<dbReference type="CDD" id="cd06261">
    <property type="entry name" value="TM_PBP2"/>
    <property type="match status" value="1"/>
</dbReference>
<comment type="subcellular location">
    <subcellularLocation>
        <location evidence="1 7">Cell membrane</location>
        <topology evidence="1 7">Multi-pass membrane protein</topology>
    </subcellularLocation>
</comment>
<protein>
    <submittedName>
        <fullName evidence="9">Multiple sugar transport system permease protein</fullName>
    </submittedName>
</protein>
<dbReference type="PANTHER" id="PTHR30193">
    <property type="entry name" value="ABC TRANSPORTER PERMEASE PROTEIN"/>
    <property type="match status" value="1"/>
</dbReference>
<name>A0A7W5CHT2_9MICO</name>
<evidence type="ECO:0000313" key="9">
    <source>
        <dbReference type="EMBL" id="MBB3157144.1"/>
    </source>
</evidence>
<comment type="caution">
    <text evidence="9">The sequence shown here is derived from an EMBL/GenBank/DDBJ whole genome shotgun (WGS) entry which is preliminary data.</text>
</comment>
<reference evidence="9 10" key="1">
    <citation type="submission" date="2020-08" db="EMBL/GenBank/DDBJ databases">
        <title>Genomic Encyclopedia of Type Strains, Phase III (KMG-III): the genomes of soil and plant-associated and newly described type strains.</title>
        <authorList>
            <person name="Whitman W."/>
        </authorList>
    </citation>
    <scope>NUCLEOTIDE SEQUENCE [LARGE SCALE GENOMIC DNA]</scope>
    <source>
        <strain evidence="9 10">CECT 8356</strain>
    </source>
</reference>
<evidence type="ECO:0000313" key="10">
    <source>
        <dbReference type="Proteomes" id="UP000543579"/>
    </source>
</evidence>
<comment type="similarity">
    <text evidence="7">Belongs to the binding-protein-dependent transport system permease family.</text>
</comment>
<dbReference type="SUPFAM" id="SSF161098">
    <property type="entry name" value="MetI-like"/>
    <property type="match status" value="1"/>
</dbReference>
<dbReference type="PANTHER" id="PTHR30193:SF37">
    <property type="entry name" value="INNER MEMBRANE ABC TRANSPORTER PERMEASE PROTEIN YCJO"/>
    <property type="match status" value="1"/>
</dbReference>
<evidence type="ECO:0000256" key="7">
    <source>
        <dbReference type="RuleBase" id="RU363032"/>
    </source>
</evidence>
<keyword evidence="4 7" id="KW-0812">Transmembrane</keyword>
<evidence type="ECO:0000256" key="4">
    <source>
        <dbReference type="ARBA" id="ARBA00022692"/>
    </source>
</evidence>
<feature type="transmembrane region" description="Helical" evidence="7">
    <location>
        <begin position="95"/>
        <end position="116"/>
    </location>
</feature>
<keyword evidence="9" id="KW-0762">Sugar transport</keyword>
<evidence type="ECO:0000256" key="2">
    <source>
        <dbReference type="ARBA" id="ARBA00022448"/>
    </source>
</evidence>
<feature type="transmembrane region" description="Helical" evidence="7">
    <location>
        <begin position="232"/>
        <end position="255"/>
    </location>
</feature>
<dbReference type="AlphaFoldDB" id="A0A7W5CHT2"/>
<dbReference type="GO" id="GO:0055085">
    <property type="term" value="P:transmembrane transport"/>
    <property type="evidence" value="ECO:0007669"/>
    <property type="project" value="InterPro"/>
</dbReference>
<keyword evidence="3" id="KW-1003">Cell membrane</keyword>
<dbReference type="Gene3D" id="1.10.3720.10">
    <property type="entry name" value="MetI-like"/>
    <property type="match status" value="1"/>
</dbReference>
<evidence type="ECO:0000256" key="5">
    <source>
        <dbReference type="ARBA" id="ARBA00022989"/>
    </source>
</evidence>
<gene>
    <name evidence="9" type="ORF">FHS07_000828</name>
</gene>